<dbReference type="EMBL" id="JAYKXN010000003">
    <property type="protein sequence ID" value="KAK7300942.1"/>
    <property type="molecule type" value="Genomic_DNA"/>
</dbReference>
<reference evidence="1 2" key="1">
    <citation type="submission" date="2024-01" db="EMBL/GenBank/DDBJ databases">
        <title>The genomes of 5 underutilized Papilionoideae crops provide insights into root nodulation and disease resistance.</title>
        <authorList>
            <person name="Yuan L."/>
        </authorList>
    </citation>
    <scope>NUCLEOTIDE SEQUENCE [LARGE SCALE GENOMIC DNA]</scope>
    <source>
        <strain evidence="1">LY-2023</strain>
        <tissue evidence="1">Leaf</tissue>
    </source>
</reference>
<keyword evidence="2" id="KW-1185">Reference proteome</keyword>
<proteinExistence type="predicted"/>
<comment type="caution">
    <text evidence="1">The sequence shown here is derived from an EMBL/GenBank/DDBJ whole genome shotgun (WGS) entry which is preliminary data.</text>
</comment>
<dbReference type="AlphaFoldDB" id="A0AAN9JKQ1"/>
<sequence>MPWLNYLPDPLYTASGILPYALLLSLSLRGGEESSFWTLEATEWIGTPGYSEGPVVFDDGACSQLSKAAGDLKTVVPNLKPAGLDLFLCIYVVFQMGKVWRMLYKHVAKVSRLGKFLFIEKVTKANSGKSMENALRASYKGTSRYSCGLQKVSKDKNHESEIEIGLNEDFWVIRGISEFGDRYFGTDDDDD</sequence>
<evidence type="ECO:0000313" key="2">
    <source>
        <dbReference type="Proteomes" id="UP001359559"/>
    </source>
</evidence>
<accession>A0AAN9JKQ1</accession>
<organism evidence="1 2">
    <name type="scientific">Clitoria ternatea</name>
    <name type="common">Butterfly pea</name>
    <dbReference type="NCBI Taxonomy" id="43366"/>
    <lineage>
        <taxon>Eukaryota</taxon>
        <taxon>Viridiplantae</taxon>
        <taxon>Streptophyta</taxon>
        <taxon>Embryophyta</taxon>
        <taxon>Tracheophyta</taxon>
        <taxon>Spermatophyta</taxon>
        <taxon>Magnoliopsida</taxon>
        <taxon>eudicotyledons</taxon>
        <taxon>Gunneridae</taxon>
        <taxon>Pentapetalae</taxon>
        <taxon>rosids</taxon>
        <taxon>fabids</taxon>
        <taxon>Fabales</taxon>
        <taxon>Fabaceae</taxon>
        <taxon>Papilionoideae</taxon>
        <taxon>50 kb inversion clade</taxon>
        <taxon>NPAAA clade</taxon>
        <taxon>indigoferoid/millettioid clade</taxon>
        <taxon>Phaseoleae</taxon>
        <taxon>Clitoria</taxon>
    </lineage>
</organism>
<name>A0AAN9JKQ1_CLITE</name>
<dbReference type="Proteomes" id="UP001359559">
    <property type="component" value="Unassembled WGS sequence"/>
</dbReference>
<gene>
    <name evidence="1" type="ORF">RJT34_11795</name>
</gene>
<protein>
    <submittedName>
        <fullName evidence="1">Uncharacterized protein</fullName>
    </submittedName>
</protein>
<evidence type="ECO:0000313" key="1">
    <source>
        <dbReference type="EMBL" id="KAK7300942.1"/>
    </source>
</evidence>